<protein>
    <submittedName>
        <fullName evidence="1">Prepilin-type processing-associated H-X9-DG domain-containing protein</fullName>
    </submittedName>
</protein>
<evidence type="ECO:0000313" key="1">
    <source>
        <dbReference type="EMBL" id="SOD66088.1"/>
    </source>
</evidence>
<keyword evidence="2" id="KW-1185">Reference proteome</keyword>
<accession>A0A286E581</accession>
<proteinExistence type="predicted"/>
<evidence type="ECO:0000313" key="2">
    <source>
        <dbReference type="Proteomes" id="UP000219669"/>
    </source>
</evidence>
<gene>
    <name evidence="1" type="ORF">SAMN02746062_00494</name>
</gene>
<dbReference type="Proteomes" id="UP000219669">
    <property type="component" value="Unassembled WGS sequence"/>
</dbReference>
<name>A0A286E581_9NEIS</name>
<dbReference type="RefSeq" id="WP_097113578.1">
    <property type="nucleotide sequence ID" value="NZ_CP083931.1"/>
</dbReference>
<reference evidence="1 2" key="1">
    <citation type="submission" date="2017-09" db="EMBL/GenBank/DDBJ databases">
        <authorList>
            <person name="Ehlers B."/>
            <person name="Leendertz F.H."/>
        </authorList>
    </citation>
    <scope>NUCLEOTIDE SEQUENCE [LARGE SCALE GENOMIC DNA]</scope>
    <source>
        <strain evidence="1 2">DSM 16848</strain>
    </source>
</reference>
<sequence>MKNLWIWLKKQFGLTDELDIKIDWECIPFMVHDDVISSEVLNDYRKLWQFLDEHFANPKMHISFADGHVKSCYMIKDYEYFLNKNGIEPNILKINSPFLLNKISFRYFLNLSNDNMSSPIYSPNGEDIYFLNAQIIFDENLDSFEHIFMNDENQA</sequence>
<organism evidence="1 2">
    <name type="scientific">Alysiella filiformis DSM 16848</name>
    <dbReference type="NCBI Taxonomy" id="1120981"/>
    <lineage>
        <taxon>Bacteria</taxon>
        <taxon>Pseudomonadati</taxon>
        <taxon>Pseudomonadota</taxon>
        <taxon>Betaproteobacteria</taxon>
        <taxon>Neisseriales</taxon>
        <taxon>Neisseriaceae</taxon>
        <taxon>Alysiella</taxon>
    </lineage>
</organism>
<dbReference type="AlphaFoldDB" id="A0A286E581"/>
<dbReference type="EMBL" id="OCNF01000003">
    <property type="protein sequence ID" value="SOD66088.1"/>
    <property type="molecule type" value="Genomic_DNA"/>
</dbReference>